<dbReference type="OrthoDB" id="3794568at2759"/>
<evidence type="ECO:0000313" key="1">
    <source>
        <dbReference type="EMBL" id="KAF2793860.1"/>
    </source>
</evidence>
<reference evidence="1" key="1">
    <citation type="journal article" date="2020" name="Stud. Mycol.">
        <title>101 Dothideomycetes genomes: a test case for predicting lifestyles and emergence of pathogens.</title>
        <authorList>
            <person name="Haridas S."/>
            <person name="Albert R."/>
            <person name="Binder M."/>
            <person name="Bloem J."/>
            <person name="Labutti K."/>
            <person name="Salamov A."/>
            <person name="Andreopoulos B."/>
            <person name="Baker S."/>
            <person name="Barry K."/>
            <person name="Bills G."/>
            <person name="Bluhm B."/>
            <person name="Cannon C."/>
            <person name="Castanera R."/>
            <person name="Culley D."/>
            <person name="Daum C."/>
            <person name="Ezra D."/>
            <person name="Gonzalez J."/>
            <person name="Henrissat B."/>
            <person name="Kuo A."/>
            <person name="Liang C."/>
            <person name="Lipzen A."/>
            <person name="Lutzoni F."/>
            <person name="Magnuson J."/>
            <person name="Mondo S."/>
            <person name="Nolan M."/>
            <person name="Ohm R."/>
            <person name="Pangilinan J."/>
            <person name="Park H.-J."/>
            <person name="Ramirez L."/>
            <person name="Alfaro M."/>
            <person name="Sun H."/>
            <person name="Tritt A."/>
            <person name="Yoshinaga Y."/>
            <person name="Zwiers L.-H."/>
            <person name="Turgeon B."/>
            <person name="Goodwin S."/>
            <person name="Spatafora J."/>
            <person name="Crous P."/>
            <person name="Grigoriev I."/>
        </authorList>
    </citation>
    <scope>NUCLEOTIDE SEQUENCE</scope>
    <source>
        <strain evidence="1">CBS 109.77</strain>
    </source>
</reference>
<organism evidence="1 2">
    <name type="scientific">Melanomma pulvis-pyrius CBS 109.77</name>
    <dbReference type="NCBI Taxonomy" id="1314802"/>
    <lineage>
        <taxon>Eukaryota</taxon>
        <taxon>Fungi</taxon>
        <taxon>Dikarya</taxon>
        <taxon>Ascomycota</taxon>
        <taxon>Pezizomycotina</taxon>
        <taxon>Dothideomycetes</taxon>
        <taxon>Pleosporomycetidae</taxon>
        <taxon>Pleosporales</taxon>
        <taxon>Melanommataceae</taxon>
        <taxon>Melanomma</taxon>
    </lineage>
</organism>
<dbReference type="AlphaFoldDB" id="A0A6A6XBD2"/>
<protein>
    <recommendedName>
        <fullName evidence="3">PiggyBac transposable element-derived protein domain-containing protein</fullName>
    </recommendedName>
</protein>
<accession>A0A6A6XBD2</accession>
<evidence type="ECO:0000313" key="2">
    <source>
        <dbReference type="Proteomes" id="UP000799757"/>
    </source>
</evidence>
<proteinExistence type="predicted"/>
<dbReference type="Proteomes" id="UP000799757">
    <property type="component" value="Unassembled WGS sequence"/>
</dbReference>
<gene>
    <name evidence="1" type="ORF">K505DRAFT_276267</name>
</gene>
<keyword evidence="2" id="KW-1185">Reference proteome</keyword>
<name>A0A6A6XBD2_9PLEO</name>
<dbReference type="EMBL" id="MU001912">
    <property type="protein sequence ID" value="KAF2793860.1"/>
    <property type="molecule type" value="Genomic_DNA"/>
</dbReference>
<evidence type="ECO:0008006" key="3">
    <source>
        <dbReference type="Google" id="ProtNLM"/>
    </source>
</evidence>
<sequence>MVPCIIGCHVGDALLYFCKVTGNIQGEVKVSCLYDFTERRRARDQDKFQKKFTKIIQDTPKKLKHPLYERSKPAPPLSANDLMILLTIIISAGAFRDYSTIEDVLAARPPPSRKYVDWEAQCQNHIDNVDVPFRCDLVISRRAVACARYCSVCLGKN</sequence>